<feature type="chain" id="PRO_5016740456" evidence="1">
    <location>
        <begin position="26"/>
        <end position="188"/>
    </location>
</feature>
<name>A0A348AFU9_9FIRM</name>
<dbReference type="RefSeq" id="WP_126306336.1">
    <property type="nucleotide sequence ID" value="NZ_AP018449.1"/>
</dbReference>
<feature type="signal peptide" evidence="1">
    <location>
        <begin position="1"/>
        <end position="25"/>
    </location>
</feature>
<sequence length="188" mass="21020">MLKNTIACVVAFIAVFCTGFGPASAHQAQRVAILPVFFGSGAAYDKDVEAVIEKNLTGKYHLPLAKVITIYDIIPKQEVRDALPAQLTGKKPKLEKQVIQDLAAKLNADIVIAAEVTSFSTATISPWIWDGDTIRRTELGIRLISYQRPTDTYQEFKDRDMYSGDDNLWGQPEYMADQMIWKLINKVP</sequence>
<dbReference type="AlphaFoldDB" id="A0A348AFU9"/>
<evidence type="ECO:0000313" key="2">
    <source>
        <dbReference type="EMBL" id="BBB89947.1"/>
    </source>
</evidence>
<evidence type="ECO:0000313" key="3">
    <source>
        <dbReference type="Proteomes" id="UP000276437"/>
    </source>
</evidence>
<dbReference type="EMBL" id="AP018449">
    <property type="protein sequence ID" value="BBB89947.1"/>
    <property type="molecule type" value="Genomic_DNA"/>
</dbReference>
<gene>
    <name evidence="2" type="ORF">MAMMFC1_00587</name>
</gene>
<dbReference type="KEGG" id="mana:MAMMFC1_00587"/>
<keyword evidence="1" id="KW-0732">Signal</keyword>
<keyword evidence="3" id="KW-1185">Reference proteome</keyword>
<evidence type="ECO:0000256" key="1">
    <source>
        <dbReference type="SAM" id="SignalP"/>
    </source>
</evidence>
<dbReference type="Gene3D" id="3.40.50.10610">
    <property type="entry name" value="ABC-type transport auxiliary lipoprotein component"/>
    <property type="match status" value="1"/>
</dbReference>
<reference evidence="2 3" key="1">
    <citation type="journal article" date="2018" name="Int. J. Syst. Evol. Microbiol.">
        <title>Methylomusa anaerophila gen. nov., sp. nov., an anaerobic methanol-utilizing bacterium isolated from a microbial fuel cell.</title>
        <authorList>
            <person name="Amano N."/>
            <person name="Yamamuro A."/>
            <person name="Miyahara M."/>
            <person name="Kouzuma A."/>
            <person name="Abe T."/>
            <person name="Watanabe K."/>
        </authorList>
    </citation>
    <scope>NUCLEOTIDE SEQUENCE [LARGE SCALE GENOMIC DNA]</scope>
    <source>
        <strain evidence="2 3">MMFC1</strain>
    </source>
</reference>
<dbReference type="Proteomes" id="UP000276437">
    <property type="component" value="Chromosome"/>
</dbReference>
<proteinExistence type="predicted"/>
<accession>A0A348AFU9</accession>
<protein>
    <submittedName>
        <fullName evidence="2">Uncharacterized protein</fullName>
    </submittedName>
</protein>
<organism evidence="2 3">
    <name type="scientific">Methylomusa anaerophila</name>
    <dbReference type="NCBI Taxonomy" id="1930071"/>
    <lineage>
        <taxon>Bacteria</taxon>
        <taxon>Bacillati</taxon>
        <taxon>Bacillota</taxon>
        <taxon>Negativicutes</taxon>
        <taxon>Selenomonadales</taxon>
        <taxon>Sporomusaceae</taxon>
        <taxon>Methylomusa</taxon>
    </lineage>
</organism>